<proteinExistence type="inferred from homology"/>
<dbReference type="Proteomes" id="UP000240509">
    <property type="component" value="Unassembled WGS sequence"/>
</dbReference>
<dbReference type="EMBL" id="PZJJ01000023">
    <property type="protein sequence ID" value="PTL38153.1"/>
    <property type="molecule type" value="Genomic_DNA"/>
</dbReference>
<dbReference type="SUPFAM" id="SSF51735">
    <property type="entry name" value="NAD(P)-binding Rossmann-fold domains"/>
    <property type="match status" value="1"/>
</dbReference>
<dbReference type="RefSeq" id="WP_107585612.1">
    <property type="nucleotide sequence ID" value="NZ_PZJJ01000023.1"/>
</dbReference>
<dbReference type="FunFam" id="3.40.50.720:FF:000084">
    <property type="entry name" value="Short-chain dehydrogenase reductase"/>
    <property type="match status" value="1"/>
</dbReference>
<dbReference type="Pfam" id="PF13561">
    <property type="entry name" value="adh_short_C2"/>
    <property type="match status" value="1"/>
</dbReference>
<evidence type="ECO:0000256" key="2">
    <source>
        <dbReference type="ARBA" id="ARBA00023002"/>
    </source>
</evidence>
<dbReference type="Gene3D" id="3.40.50.720">
    <property type="entry name" value="NAD(P)-binding Rossmann-like Domain"/>
    <property type="match status" value="1"/>
</dbReference>
<evidence type="ECO:0000313" key="4">
    <source>
        <dbReference type="Proteomes" id="UP000240509"/>
    </source>
</evidence>
<dbReference type="InterPro" id="IPR036291">
    <property type="entry name" value="NAD(P)-bd_dom_sf"/>
</dbReference>
<sequence>MNLQVEGKKAVVLASSRGLGAAAAEMLAAEGAEVVITARTEETLNARADKIYERTGKKVRPLLVDLKDPESIKEMIKSAAGDEERIDILINNTGGPKAGGFQEMELTDWDDAYYLTLRSFVTSIRSALPYMKENGGRIVNVTSSSIKQPIDDLVLSNTFRMGILGMTKSLSKELAEDHILINTAGPGRIATDRVEEMDKKKAEKQGKTAEEVKAASEAAIPLGRYGRPDEFASLVVFLASPLNTYVTGQHILADGGMTDAY</sequence>
<reference evidence="3 4" key="1">
    <citation type="submission" date="2018-03" db="EMBL/GenBank/DDBJ databases">
        <title>Alkalicoccus saliphilus sp. nov., isolated from a mineral pool.</title>
        <authorList>
            <person name="Zhao B."/>
        </authorList>
    </citation>
    <scope>NUCLEOTIDE SEQUENCE [LARGE SCALE GENOMIC DNA]</scope>
    <source>
        <strain evidence="3 4">6AG</strain>
    </source>
</reference>
<dbReference type="InterPro" id="IPR002347">
    <property type="entry name" value="SDR_fam"/>
</dbReference>
<organism evidence="3 4">
    <name type="scientific">Alkalicoccus saliphilus</name>
    <dbReference type="NCBI Taxonomy" id="200989"/>
    <lineage>
        <taxon>Bacteria</taxon>
        <taxon>Bacillati</taxon>
        <taxon>Bacillota</taxon>
        <taxon>Bacilli</taxon>
        <taxon>Bacillales</taxon>
        <taxon>Bacillaceae</taxon>
        <taxon>Alkalicoccus</taxon>
    </lineage>
</organism>
<evidence type="ECO:0000313" key="3">
    <source>
        <dbReference type="EMBL" id="PTL38153.1"/>
    </source>
</evidence>
<gene>
    <name evidence="3" type="ORF">C6Y45_12735</name>
</gene>
<protein>
    <submittedName>
        <fullName evidence="3">3-oxoacyl-ACP reductase</fullName>
    </submittedName>
</protein>
<dbReference type="AlphaFoldDB" id="A0A2T4U421"/>
<dbReference type="GO" id="GO:0016491">
    <property type="term" value="F:oxidoreductase activity"/>
    <property type="evidence" value="ECO:0007669"/>
    <property type="project" value="UniProtKB-KW"/>
</dbReference>
<dbReference type="GO" id="GO:0008206">
    <property type="term" value="P:bile acid metabolic process"/>
    <property type="evidence" value="ECO:0007669"/>
    <property type="project" value="UniProtKB-ARBA"/>
</dbReference>
<keyword evidence="2" id="KW-0560">Oxidoreductase</keyword>
<dbReference type="PRINTS" id="PR00080">
    <property type="entry name" value="SDRFAMILY"/>
</dbReference>
<dbReference type="InterPro" id="IPR050259">
    <property type="entry name" value="SDR"/>
</dbReference>
<name>A0A2T4U421_9BACI</name>
<dbReference type="PRINTS" id="PR00081">
    <property type="entry name" value="GDHRDH"/>
</dbReference>
<evidence type="ECO:0000256" key="1">
    <source>
        <dbReference type="ARBA" id="ARBA00006484"/>
    </source>
</evidence>
<accession>A0A2T4U421</accession>
<keyword evidence="4" id="KW-1185">Reference proteome</keyword>
<dbReference type="OrthoDB" id="9803333at2"/>
<comment type="similarity">
    <text evidence="1">Belongs to the short-chain dehydrogenases/reductases (SDR) family.</text>
</comment>
<dbReference type="CDD" id="cd05344">
    <property type="entry name" value="BKR_like_SDR_like"/>
    <property type="match status" value="1"/>
</dbReference>
<dbReference type="PANTHER" id="PTHR42879">
    <property type="entry name" value="3-OXOACYL-(ACYL-CARRIER-PROTEIN) REDUCTASE"/>
    <property type="match status" value="1"/>
</dbReference>
<dbReference type="PANTHER" id="PTHR42879:SF6">
    <property type="entry name" value="NADPH-DEPENDENT REDUCTASE BACG"/>
    <property type="match status" value="1"/>
</dbReference>
<comment type="caution">
    <text evidence="3">The sequence shown here is derived from an EMBL/GenBank/DDBJ whole genome shotgun (WGS) entry which is preliminary data.</text>
</comment>